<keyword evidence="2" id="KW-0560">Oxidoreductase</keyword>
<reference evidence="5" key="1">
    <citation type="submission" date="2017-04" db="EMBL/GenBank/DDBJ databases">
        <authorList>
            <person name="Abreu V.A."/>
            <person name="Popin R.V."/>
            <person name="Rigonato J."/>
            <person name="Andreote A.P."/>
            <person name="Schaker P.C."/>
            <person name="Hoff-Risseti C."/>
            <person name="Alvarenga D.O."/>
            <person name="Varani A.M."/>
            <person name="Fiore M.F."/>
        </authorList>
    </citation>
    <scope>NUCLEOTIDE SEQUENCE [LARGE SCALE GENOMIC DNA]</scope>
    <source>
        <strain evidence="5">CENA303</strain>
    </source>
</reference>
<comment type="caution">
    <text evidence="4">The sequence shown here is derived from an EMBL/GenBank/DDBJ whole genome shotgun (WGS) entry which is preliminary data.</text>
</comment>
<dbReference type="InterPro" id="IPR000415">
    <property type="entry name" value="Nitroreductase-like"/>
</dbReference>
<dbReference type="EMBL" id="NBYN01000042">
    <property type="protein sequence ID" value="OSO90900.1"/>
    <property type="molecule type" value="Genomic_DNA"/>
</dbReference>
<evidence type="ECO:0000256" key="2">
    <source>
        <dbReference type="ARBA" id="ARBA00023002"/>
    </source>
</evidence>
<dbReference type="Gene3D" id="3.40.109.10">
    <property type="entry name" value="NADH Oxidase"/>
    <property type="match status" value="1"/>
</dbReference>
<sequence length="200" mass="22336">MNTLDAIEQRRSVKHYDASHSMTEAEIHQLMQLALLSPTSFNIQNWRFVVVTDPQLRQALRAASFNQAQVTDASITVILCADLDAAIKEPGRYWRTVPPEVQERLIPMISGFYEGKQQIKRDEAMRSCGIAAQTLMLAAKAMGYDSCPMVGFDAQKVAELIKLPEDHIITMMITIGKALKPAQPRGGQLPYEEVVVSNTF</sequence>
<evidence type="ECO:0000313" key="5">
    <source>
        <dbReference type="Proteomes" id="UP000192997"/>
    </source>
</evidence>
<feature type="domain" description="Nitroreductase" evidence="3">
    <location>
        <begin position="7"/>
        <end position="177"/>
    </location>
</feature>
<name>A0A1X4G7B3_9CYAN</name>
<proteinExistence type="inferred from homology"/>
<dbReference type="InterPro" id="IPR029479">
    <property type="entry name" value="Nitroreductase"/>
</dbReference>
<gene>
    <name evidence="4" type="ORF">B7O87_08840</name>
</gene>
<dbReference type="PANTHER" id="PTHR43673:SF12">
    <property type="entry name" value="PROTEIN DRGA"/>
    <property type="match status" value="1"/>
</dbReference>
<organism evidence="4 5">
    <name type="scientific">Cylindrospermopsis raciborskii CENA303</name>
    <dbReference type="NCBI Taxonomy" id="1170769"/>
    <lineage>
        <taxon>Bacteria</taxon>
        <taxon>Bacillati</taxon>
        <taxon>Cyanobacteriota</taxon>
        <taxon>Cyanophyceae</taxon>
        <taxon>Nostocales</taxon>
        <taxon>Aphanizomenonaceae</taxon>
        <taxon>Cylindrospermopsis</taxon>
    </lineage>
</organism>
<evidence type="ECO:0000313" key="4">
    <source>
        <dbReference type="EMBL" id="OSO90900.1"/>
    </source>
</evidence>
<dbReference type="SUPFAM" id="SSF55469">
    <property type="entry name" value="FMN-dependent nitroreductase-like"/>
    <property type="match status" value="1"/>
</dbReference>
<evidence type="ECO:0000256" key="1">
    <source>
        <dbReference type="ARBA" id="ARBA00007118"/>
    </source>
</evidence>
<dbReference type="AlphaFoldDB" id="A0A1X4G7B3"/>
<accession>A0A1X4G7B3</accession>
<comment type="similarity">
    <text evidence="1">Belongs to the nitroreductase family.</text>
</comment>
<dbReference type="Pfam" id="PF00881">
    <property type="entry name" value="Nitroreductase"/>
    <property type="match status" value="1"/>
</dbReference>
<dbReference type="CDD" id="cd02137">
    <property type="entry name" value="MhqN-like"/>
    <property type="match status" value="1"/>
</dbReference>
<dbReference type="GO" id="GO:0016491">
    <property type="term" value="F:oxidoreductase activity"/>
    <property type="evidence" value="ECO:0007669"/>
    <property type="project" value="UniProtKB-KW"/>
</dbReference>
<evidence type="ECO:0000259" key="3">
    <source>
        <dbReference type="Pfam" id="PF00881"/>
    </source>
</evidence>
<dbReference type="PANTHER" id="PTHR43673">
    <property type="entry name" value="NAD(P)H NITROREDUCTASE YDGI-RELATED"/>
    <property type="match status" value="1"/>
</dbReference>
<dbReference type="Proteomes" id="UP000192997">
    <property type="component" value="Unassembled WGS sequence"/>
</dbReference>
<protein>
    <submittedName>
        <fullName evidence="4">Reductase DrgA</fullName>
    </submittedName>
</protein>
<dbReference type="RefSeq" id="WP_085728153.1">
    <property type="nucleotide sequence ID" value="NZ_NBYN01000042.1"/>
</dbReference>